<feature type="transmembrane region" description="Helical" evidence="7">
    <location>
        <begin position="72"/>
        <end position="93"/>
    </location>
</feature>
<dbReference type="Pfam" id="PF00950">
    <property type="entry name" value="ABC-3"/>
    <property type="match status" value="1"/>
</dbReference>
<comment type="subcellular location">
    <subcellularLocation>
        <location evidence="6">Cell membrane</location>
        <topology evidence="6">Multi-pass membrane protein</topology>
    </subcellularLocation>
    <subcellularLocation>
        <location evidence="1">Membrane</location>
        <topology evidence="1">Multi-pass membrane protein</topology>
    </subcellularLocation>
</comment>
<evidence type="ECO:0000256" key="1">
    <source>
        <dbReference type="ARBA" id="ARBA00004141"/>
    </source>
</evidence>
<comment type="similarity">
    <text evidence="2 6">Belongs to the ABC-3 integral membrane protein family.</text>
</comment>
<keyword evidence="3 6" id="KW-0812">Transmembrane</keyword>
<dbReference type="InterPro" id="IPR037294">
    <property type="entry name" value="ABC_BtuC-like"/>
</dbReference>
<accession>A0A2A4YLG3</accession>
<keyword evidence="6" id="KW-0813">Transport</keyword>
<dbReference type="PANTHER" id="PTHR30477">
    <property type="entry name" value="ABC-TRANSPORTER METAL-BINDING PROTEIN"/>
    <property type="match status" value="1"/>
</dbReference>
<dbReference type="InterPro" id="IPR001626">
    <property type="entry name" value="ABC_TroCD"/>
</dbReference>
<dbReference type="GO" id="GO:0010043">
    <property type="term" value="P:response to zinc ion"/>
    <property type="evidence" value="ECO:0007669"/>
    <property type="project" value="TreeGrafter"/>
</dbReference>
<evidence type="ECO:0000256" key="6">
    <source>
        <dbReference type="RuleBase" id="RU003943"/>
    </source>
</evidence>
<dbReference type="Proteomes" id="UP000217838">
    <property type="component" value="Unassembled WGS sequence"/>
</dbReference>
<feature type="transmembrane region" description="Helical" evidence="7">
    <location>
        <begin position="12"/>
        <end position="33"/>
    </location>
</feature>
<dbReference type="EMBL" id="NVUU01000016">
    <property type="protein sequence ID" value="PCI95531.1"/>
    <property type="molecule type" value="Genomic_DNA"/>
</dbReference>
<proteinExistence type="inferred from homology"/>
<keyword evidence="5 7" id="KW-0472">Membrane</keyword>
<name>A0A2A4YLG3_UNCAE</name>
<sequence length="276" mass="30307">MLLRQIFADNPFLLMALFAGLAASVAGGVIGTYVVTKRIVFISGSIAHAVLGGMGLALYLKRTLHLEWLKPIYGALLFAILAAFLIGWIHLYYRQREDTVIASLWTSGMALGVIFLSLTPGYNVEVLNFLFGNILWTSRQDLFLLLGLDLLIFFVVYFFHRKFLAICFDEKQALLQGLRVKGLYFLLLALVAITVVLLIQVVGVILVIAILSLPAAIANTFTNKFSSIMGFATLFGIVFTLVGISLSFLINWPPGATIALVTTVGYFTNLICKKAS</sequence>
<dbReference type="Gene3D" id="1.10.3470.10">
    <property type="entry name" value="ABC transporter involved in vitamin B12 uptake, BtuC"/>
    <property type="match status" value="1"/>
</dbReference>
<feature type="transmembrane region" description="Helical" evidence="7">
    <location>
        <begin position="142"/>
        <end position="160"/>
    </location>
</feature>
<evidence type="ECO:0000256" key="2">
    <source>
        <dbReference type="ARBA" id="ARBA00008034"/>
    </source>
</evidence>
<keyword evidence="4 7" id="KW-1133">Transmembrane helix</keyword>
<reference evidence="9" key="1">
    <citation type="submission" date="2017-08" db="EMBL/GenBank/DDBJ databases">
        <title>A dynamic microbial community with high functional redundancy inhabits the cold, oxic subseafloor aquifer.</title>
        <authorList>
            <person name="Tully B.J."/>
            <person name="Wheat C.G."/>
            <person name="Glazer B.T."/>
            <person name="Huber J.A."/>
        </authorList>
    </citation>
    <scope>NUCLEOTIDE SEQUENCE [LARGE SCALE GENOMIC DNA]</scope>
</reference>
<dbReference type="CDD" id="cd06550">
    <property type="entry name" value="TM_ABC_iron-siderophores_like"/>
    <property type="match status" value="1"/>
</dbReference>
<organism evidence="8 9">
    <name type="scientific">Aerophobetes bacterium</name>
    <dbReference type="NCBI Taxonomy" id="2030807"/>
    <lineage>
        <taxon>Bacteria</taxon>
        <taxon>Candidatus Aerophobota</taxon>
    </lineage>
</organism>
<evidence type="ECO:0000256" key="4">
    <source>
        <dbReference type="ARBA" id="ARBA00022989"/>
    </source>
</evidence>
<dbReference type="GO" id="GO:0055085">
    <property type="term" value="P:transmembrane transport"/>
    <property type="evidence" value="ECO:0007669"/>
    <property type="project" value="InterPro"/>
</dbReference>
<gene>
    <name evidence="8" type="ORF">COB11_01990</name>
</gene>
<evidence type="ECO:0000313" key="9">
    <source>
        <dbReference type="Proteomes" id="UP000217838"/>
    </source>
</evidence>
<dbReference type="SUPFAM" id="SSF81345">
    <property type="entry name" value="ABC transporter involved in vitamin B12 uptake, BtuC"/>
    <property type="match status" value="1"/>
</dbReference>
<feature type="transmembrane region" description="Helical" evidence="7">
    <location>
        <begin position="183"/>
        <end position="216"/>
    </location>
</feature>
<comment type="caution">
    <text evidence="8">The sequence shown here is derived from an EMBL/GenBank/DDBJ whole genome shotgun (WGS) entry which is preliminary data.</text>
</comment>
<dbReference type="AlphaFoldDB" id="A0A2A4YLG3"/>
<protein>
    <submittedName>
        <fullName evidence="8">Metal ABC transporter permease</fullName>
    </submittedName>
</protein>
<feature type="transmembrane region" description="Helical" evidence="7">
    <location>
        <begin position="39"/>
        <end position="60"/>
    </location>
</feature>
<dbReference type="GO" id="GO:0043190">
    <property type="term" value="C:ATP-binding cassette (ABC) transporter complex"/>
    <property type="evidence" value="ECO:0007669"/>
    <property type="project" value="InterPro"/>
</dbReference>
<dbReference type="PANTHER" id="PTHR30477:SF18">
    <property type="entry name" value="METAL TRANSPORT SYSTEM MEMBRANE PROTEIN CT_417-RELATED"/>
    <property type="match status" value="1"/>
</dbReference>
<evidence type="ECO:0000256" key="3">
    <source>
        <dbReference type="ARBA" id="ARBA00022692"/>
    </source>
</evidence>
<evidence type="ECO:0000313" key="8">
    <source>
        <dbReference type="EMBL" id="PCI95531.1"/>
    </source>
</evidence>
<feature type="transmembrane region" description="Helical" evidence="7">
    <location>
        <begin position="99"/>
        <end position="122"/>
    </location>
</feature>
<evidence type="ECO:0000256" key="7">
    <source>
        <dbReference type="SAM" id="Phobius"/>
    </source>
</evidence>
<evidence type="ECO:0000256" key="5">
    <source>
        <dbReference type="ARBA" id="ARBA00023136"/>
    </source>
</evidence>
<feature type="transmembrane region" description="Helical" evidence="7">
    <location>
        <begin position="228"/>
        <end position="250"/>
    </location>
</feature>